<evidence type="ECO:0000313" key="2">
    <source>
        <dbReference type="EMBL" id="KAG7365864.1"/>
    </source>
</evidence>
<dbReference type="InterPro" id="IPR052980">
    <property type="entry name" value="Crinkler_effector"/>
</dbReference>
<dbReference type="EMBL" id="JAGRRH010000007">
    <property type="protein sequence ID" value="KAG7365864.1"/>
    <property type="molecule type" value="Genomic_DNA"/>
</dbReference>
<dbReference type="Proteomes" id="UP000693970">
    <property type="component" value="Unassembled WGS sequence"/>
</dbReference>
<evidence type="ECO:0000313" key="3">
    <source>
        <dbReference type="Proteomes" id="UP000693970"/>
    </source>
</evidence>
<name>A0A9K3Q2B9_9STRA</name>
<protein>
    <submittedName>
        <fullName evidence="2">Uncharacterized protein</fullName>
    </submittedName>
</protein>
<evidence type="ECO:0000256" key="1">
    <source>
        <dbReference type="SAM" id="MobiDB-lite"/>
    </source>
</evidence>
<sequence length="719" mass="81456">MEIQYHYEDGKNPRIVALEDDDHFQRWLAKQGIQSLKKMDGSEGEVDIFRQLKSGASYQPGPELKLVPHATGKQQDSTNRKMAEVLSNWKKKEADLFGRKRKRESETTTEVGDNNQRKRLAADGDTMQETANTTSIEEEAKVEKISPISNGSWYLGSGDNPLYIRQCTRDVGTVILQHILQAEKRKRAAILYVISGASGIGKSWSINAFVAELLNNDLKVFFHSGSLGRAWMFSNDGPMEPFNPTEIMSIEDPDVVYVYDSPRWKGNMGEHTQAKLRLNVGVTLIFSSPKKENYQFAESKSNGFTQVMNLPTWTNREMLSVNTSENSDAVNICYSIWGGNIHACDKFVEAYTKFGAKRAKQRAESQLSAQINCIDKLMAEKMLWKLEKQLLQEKVNSESLIDSPGHILVPEPFVTDPRDPLCFDEFYWRFCSPLAEKMFWDHVKTMGKDTVMKLLKSVFEVPSPRGVLFEKAAHFLITNGVVQKFRWYSYNSPGETEECIEFPQCKVVPFETDNLQHTFKTALVNLKYFQPEDCTKVAIALEPTAASFDAVDMFVLVKERETGSEKDWCLYLLQDTIARKHSLNPVKLLWYCALFCKAYNQVVLSSAPKESILKCCKYVPFVPQEKKEKFAFEEPVSNSLWSEVEQVATLLNVTWPDGFPGNSTYLKTLVEKKGLKIPPAASGNVRQLSKGVVGGAWLLEEATAKVTQQCHVIFDVFIA</sequence>
<comment type="caution">
    <text evidence="2">The sequence shown here is derived from an EMBL/GenBank/DDBJ whole genome shotgun (WGS) entry which is preliminary data.</text>
</comment>
<accession>A0A9K3Q2B9</accession>
<reference evidence="2" key="1">
    <citation type="journal article" date="2021" name="Sci. Rep.">
        <title>Diploid genomic architecture of Nitzschia inconspicua, an elite biomass production diatom.</title>
        <authorList>
            <person name="Oliver A."/>
            <person name="Podell S."/>
            <person name="Pinowska A."/>
            <person name="Traller J.C."/>
            <person name="Smith S.R."/>
            <person name="McClure R."/>
            <person name="Beliaev A."/>
            <person name="Bohutskyi P."/>
            <person name="Hill E.A."/>
            <person name="Rabines A."/>
            <person name="Zheng H."/>
            <person name="Allen L.Z."/>
            <person name="Kuo A."/>
            <person name="Grigoriev I.V."/>
            <person name="Allen A.E."/>
            <person name="Hazlebeck D."/>
            <person name="Allen E.E."/>
        </authorList>
    </citation>
    <scope>NUCLEOTIDE SEQUENCE</scope>
    <source>
        <strain evidence="2">Hildebrandi</strain>
    </source>
</reference>
<dbReference type="OrthoDB" id="51467at2759"/>
<keyword evidence="3" id="KW-1185">Reference proteome</keyword>
<organism evidence="2 3">
    <name type="scientific">Nitzschia inconspicua</name>
    <dbReference type="NCBI Taxonomy" id="303405"/>
    <lineage>
        <taxon>Eukaryota</taxon>
        <taxon>Sar</taxon>
        <taxon>Stramenopiles</taxon>
        <taxon>Ochrophyta</taxon>
        <taxon>Bacillariophyta</taxon>
        <taxon>Bacillariophyceae</taxon>
        <taxon>Bacillariophycidae</taxon>
        <taxon>Bacillariales</taxon>
        <taxon>Bacillariaceae</taxon>
        <taxon>Nitzschia</taxon>
    </lineage>
</organism>
<proteinExistence type="predicted"/>
<gene>
    <name evidence="2" type="ORF">IV203_028534</name>
</gene>
<reference evidence="2" key="2">
    <citation type="submission" date="2021-04" db="EMBL/GenBank/DDBJ databases">
        <authorList>
            <person name="Podell S."/>
        </authorList>
    </citation>
    <scope>NUCLEOTIDE SEQUENCE</scope>
    <source>
        <strain evidence="2">Hildebrandi</strain>
    </source>
</reference>
<dbReference type="AlphaFoldDB" id="A0A9K3Q2B9"/>
<dbReference type="PANTHER" id="PTHR33129">
    <property type="entry name" value="PROTEIN KINASE DOMAIN-CONTAINING PROTEIN-RELATED"/>
    <property type="match status" value="1"/>
</dbReference>
<feature type="region of interest" description="Disordered" evidence="1">
    <location>
        <begin position="99"/>
        <end position="119"/>
    </location>
</feature>